<evidence type="ECO:0000313" key="1">
    <source>
        <dbReference type="EMBL" id="AVP99231.1"/>
    </source>
</evidence>
<organism evidence="1 2">
    <name type="scientific">Ahniella affigens</name>
    <dbReference type="NCBI Taxonomy" id="2021234"/>
    <lineage>
        <taxon>Bacteria</taxon>
        <taxon>Pseudomonadati</taxon>
        <taxon>Pseudomonadota</taxon>
        <taxon>Gammaproteobacteria</taxon>
        <taxon>Lysobacterales</taxon>
        <taxon>Rhodanobacteraceae</taxon>
        <taxon>Ahniella</taxon>
    </lineage>
</organism>
<reference evidence="1 2" key="2">
    <citation type="submission" date="2018-03" db="EMBL/GenBank/DDBJ databases">
        <authorList>
            <person name="Keele B.F."/>
        </authorList>
    </citation>
    <scope>NUCLEOTIDE SEQUENCE [LARGE SCALE GENOMIC DNA]</scope>
    <source>
        <strain evidence="1 2">D13</strain>
    </source>
</reference>
<sequence>MVLAILASATVDARPAGPLVSVEAAPQPVLRECPANLLKDVVLQNTLRVSRSVQVRDGEVVHVDRFALDGNAQCAVQTAPTFVALKPDDALLAPIDVSDVSDVLSLADSKGKDTPSGNSWACTVRGKNIAVYAGRCGSGGGLIGSAFFVAPNFALSGGSIWNGFQGNACLIEGTSSAPSAYYDVHTVNVAGSGSNTLVGLGLMQTGPGTSGVQAQDSPLYVSGQPFRSASVEGKFQNYFTCKSGPVVSDQNGLARIDYTYVNDPFPPAPFPLDVGGPAFLGVSGNTTPIGVHIFEGSVSVPYPYLTPFFRRFTSADTGLIGTWMQAAVPTSTQAVTITSPTFGSVVNSNLPLNVAVTAPGGFALELDGAPVATPISNLSPGVHTLTAYKPGLPQYRHTIRFTAEAQVYVDNYEFDNTPETYKALYADQPQTHTFHLYNDQDWTAFAVGNGTRINLSMVGSNFGTCSMTLYRHPDYPNGTRELVTSTAGPCQALSLNVDSPVSPSIHVYFLETRLQGAYSGNNTSYVLTATTQQVPVAADSYEADNSREQFVALYAGAPQDHNFHQEGDVDWTAFAVGPSVPVQVRVTGNGADRSRIRLYRQTNYPYGPIDLIGTHEATNPLLLSDQISHNGPYTVYYVETSAIWSGFYGLAASYTISVEAN</sequence>
<reference evidence="1 2" key="1">
    <citation type="submission" date="2018-03" db="EMBL/GenBank/DDBJ databases">
        <title>Ahniella affigens gen. nov., sp. nov., a gammaproteobacterium isolated from sandy soil near a stream.</title>
        <authorList>
            <person name="Ko Y."/>
            <person name="Kim J.-H."/>
        </authorList>
    </citation>
    <scope>NUCLEOTIDE SEQUENCE [LARGE SCALE GENOMIC DNA]</scope>
    <source>
        <strain evidence="1 2">D13</strain>
    </source>
</reference>
<protein>
    <submittedName>
        <fullName evidence="1">Uncharacterized protein</fullName>
    </submittedName>
</protein>
<dbReference type="Gene3D" id="2.60.120.380">
    <property type="match status" value="2"/>
</dbReference>
<dbReference type="EMBL" id="CP027860">
    <property type="protein sequence ID" value="AVP99231.1"/>
    <property type="molecule type" value="Genomic_DNA"/>
</dbReference>
<dbReference type="AlphaFoldDB" id="A0A2P1PWK0"/>
<proteinExistence type="predicted"/>
<name>A0A2P1PWK0_9GAMM</name>
<accession>A0A2P1PWK0</accession>
<dbReference type="Proteomes" id="UP000241074">
    <property type="component" value="Chromosome"/>
</dbReference>
<dbReference type="KEGG" id="xba:C7S18_19600"/>
<evidence type="ECO:0000313" key="2">
    <source>
        <dbReference type="Proteomes" id="UP000241074"/>
    </source>
</evidence>
<gene>
    <name evidence="1" type="ORF">C7S18_19600</name>
</gene>
<keyword evidence="2" id="KW-1185">Reference proteome</keyword>